<sequence length="441" mass="52290">MEKQLSFVLKLSLEEMALRRVVVNLWNEADVLATIKDSRMKELADDAYREPLQIRQYKKCKDWRVTVENKVKAKVSKLVLPESLKKWMMHTVTPIGLQIQEWEMIMDEHLRDSREDLDIRFLEQLCWTYAGKIDFQKTVEKLVSIEMLDPGKRYRLACLYCLEDSISVLCEELPEDYKTCFRDEPYVMPAFEVQMEFYWADVLKGEESKLDRILTRSNPCTTFHQYAFERSAYRSNRALTEYFFQKLTCEERDSSLINSACNVVEILCKKSSFGVSFDFPTENPCGVLCYLLSMMTSEEQMQVFKKHPVGVLICLLDWPWQDIFLEIADFIWTVLPETKNIDLEDRKQLASSHWFPEFLKGFILEDNWNLVELGLREATLSEKDRQTMQFYTNWYITLTFEGEESRDKVRRLKRCFESLDETEASAPDIRSSEINHWQTLW</sequence>
<reference evidence="1 2" key="1">
    <citation type="journal article" date="2019" name="Sci. Rep.">
        <title>Orb-weaving spider Araneus ventricosus genome elucidates the spidroin gene catalogue.</title>
        <authorList>
            <person name="Kono N."/>
            <person name="Nakamura H."/>
            <person name="Ohtoshi R."/>
            <person name="Moran D.A.P."/>
            <person name="Shinohara A."/>
            <person name="Yoshida Y."/>
            <person name="Fujiwara M."/>
            <person name="Mori M."/>
            <person name="Tomita M."/>
            <person name="Arakawa K."/>
        </authorList>
    </citation>
    <scope>NUCLEOTIDE SEQUENCE [LARGE SCALE GENOMIC DNA]</scope>
</reference>
<accession>A0A4Y2UV48</accession>
<proteinExistence type="predicted"/>
<keyword evidence="2" id="KW-1185">Reference proteome</keyword>
<organism evidence="1 2">
    <name type="scientific">Araneus ventricosus</name>
    <name type="common">Orbweaver spider</name>
    <name type="synonym">Epeira ventricosa</name>
    <dbReference type="NCBI Taxonomy" id="182803"/>
    <lineage>
        <taxon>Eukaryota</taxon>
        <taxon>Metazoa</taxon>
        <taxon>Ecdysozoa</taxon>
        <taxon>Arthropoda</taxon>
        <taxon>Chelicerata</taxon>
        <taxon>Arachnida</taxon>
        <taxon>Araneae</taxon>
        <taxon>Araneomorphae</taxon>
        <taxon>Entelegynae</taxon>
        <taxon>Araneoidea</taxon>
        <taxon>Araneidae</taxon>
        <taxon>Araneus</taxon>
    </lineage>
</organism>
<evidence type="ECO:0000313" key="2">
    <source>
        <dbReference type="Proteomes" id="UP000499080"/>
    </source>
</evidence>
<gene>
    <name evidence="1" type="ORF">AVEN_199367_1</name>
</gene>
<comment type="caution">
    <text evidence="1">The sequence shown here is derived from an EMBL/GenBank/DDBJ whole genome shotgun (WGS) entry which is preliminary data.</text>
</comment>
<evidence type="ECO:0000313" key="1">
    <source>
        <dbReference type="EMBL" id="GBO15556.1"/>
    </source>
</evidence>
<dbReference type="AlphaFoldDB" id="A0A4Y2UV48"/>
<dbReference type="Proteomes" id="UP000499080">
    <property type="component" value="Unassembled WGS sequence"/>
</dbReference>
<dbReference type="EMBL" id="BGPR01039579">
    <property type="protein sequence ID" value="GBO15556.1"/>
    <property type="molecule type" value="Genomic_DNA"/>
</dbReference>
<name>A0A4Y2UV48_ARAVE</name>
<protein>
    <submittedName>
        <fullName evidence="1">Uncharacterized protein</fullName>
    </submittedName>
</protein>